<keyword evidence="2" id="KW-0479">Metal-binding</keyword>
<keyword evidence="6" id="KW-1133">Transmembrane helix</keyword>
<dbReference type="GO" id="GO:0036444">
    <property type="term" value="P:calcium import into the mitochondrion"/>
    <property type="evidence" value="ECO:0007669"/>
    <property type="project" value="TreeGrafter"/>
</dbReference>
<evidence type="ECO:0000313" key="7">
    <source>
        <dbReference type="EMBL" id="PFX33551.1"/>
    </source>
</evidence>
<reference evidence="8" key="1">
    <citation type="journal article" date="2017" name="bioRxiv">
        <title>Comparative analysis of the genomes of Stylophora pistillata and Acropora digitifera provides evidence for extensive differences between species of corals.</title>
        <authorList>
            <person name="Voolstra C.R."/>
            <person name="Li Y."/>
            <person name="Liew Y.J."/>
            <person name="Baumgarten S."/>
            <person name="Zoccola D."/>
            <person name="Flot J.-F."/>
            <person name="Tambutte S."/>
            <person name="Allemand D."/>
            <person name="Aranda M."/>
        </authorList>
    </citation>
    <scope>NUCLEOTIDE SEQUENCE [LARGE SCALE GENOMIC DNA]</scope>
</reference>
<sequence length="215" mass="24772">MTMGTRPVLRSLINELLVVQKYFSTSRNCKLLMGRLHQNTRCSARFFSSSAVGNQQSRQEESKEERFHKQRRNIGLVIGSSVGLISSLYFLLRRLNQARAEGKNLPIDSNPERNVVESQDKGEDETEGKRKKDRHGFKERRIIEYENRIRQYSTPDKVFRYFATLKVVHIGGDNEVFMTPEDFVRSLTPGKIQPAGLGLDEHERFNPEVIAVDKS</sequence>
<dbReference type="GO" id="GO:1990246">
    <property type="term" value="C:uniplex complex"/>
    <property type="evidence" value="ECO:0007669"/>
    <property type="project" value="TreeGrafter"/>
</dbReference>
<dbReference type="PANTHER" id="PTHR12294:SF1">
    <property type="entry name" value="CALCIUM UPTAKE PROTEIN 1, MITOCHONDRIAL"/>
    <property type="match status" value="1"/>
</dbReference>
<dbReference type="EMBL" id="LSMT01000011">
    <property type="protein sequence ID" value="PFX33551.1"/>
    <property type="molecule type" value="Genomic_DNA"/>
</dbReference>
<organism evidence="7 8">
    <name type="scientific">Stylophora pistillata</name>
    <name type="common">Smooth cauliflower coral</name>
    <dbReference type="NCBI Taxonomy" id="50429"/>
    <lineage>
        <taxon>Eukaryota</taxon>
        <taxon>Metazoa</taxon>
        <taxon>Cnidaria</taxon>
        <taxon>Anthozoa</taxon>
        <taxon>Hexacorallia</taxon>
        <taxon>Scleractinia</taxon>
        <taxon>Astrocoeniina</taxon>
        <taxon>Pocilloporidae</taxon>
        <taxon>Stylophora</taxon>
    </lineage>
</organism>
<protein>
    <submittedName>
        <fullName evidence="7">Calcium uptake protein 1, mitochondrial</fullName>
    </submittedName>
</protein>
<name>A0A2B4SUI2_STYPI</name>
<comment type="subcellular location">
    <subcellularLocation>
        <location evidence="1">Mitochondrion inner membrane</location>
    </subcellularLocation>
</comment>
<keyword evidence="3" id="KW-0677">Repeat</keyword>
<dbReference type="STRING" id="50429.A0A2B4SUI2"/>
<dbReference type="GO" id="GO:0051560">
    <property type="term" value="P:mitochondrial calcium ion homeostasis"/>
    <property type="evidence" value="ECO:0007669"/>
    <property type="project" value="TreeGrafter"/>
</dbReference>
<feature type="compositionally biased region" description="Basic and acidic residues" evidence="5">
    <location>
        <begin position="110"/>
        <end position="121"/>
    </location>
</feature>
<dbReference type="AlphaFoldDB" id="A0A2B4SUI2"/>
<evidence type="ECO:0000256" key="5">
    <source>
        <dbReference type="SAM" id="MobiDB-lite"/>
    </source>
</evidence>
<evidence type="ECO:0000256" key="2">
    <source>
        <dbReference type="ARBA" id="ARBA00022723"/>
    </source>
</evidence>
<evidence type="ECO:0000313" key="8">
    <source>
        <dbReference type="Proteomes" id="UP000225706"/>
    </source>
</evidence>
<dbReference type="OrthoDB" id="10056860at2759"/>
<proteinExistence type="predicted"/>
<keyword evidence="6" id="KW-0812">Transmembrane</keyword>
<evidence type="ECO:0000256" key="6">
    <source>
        <dbReference type="SAM" id="Phobius"/>
    </source>
</evidence>
<evidence type="ECO:0000256" key="1">
    <source>
        <dbReference type="ARBA" id="ARBA00004273"/>
    </source>
</evidence>
<evidence type="ECO:0000256" key="4">
    <source>
        <dbReference type="ARBA" id="ARBA00023136"/>
    </source>
</evidence>
<feature type="region of interest" description="Disordered" evidence="5">
    <location>
        <begin position="103"/>
        <end position="135"/>
    </location>
</feature>
<comment type="caution">
    <text evidence="7">The sequence shown here is derived from an EMBL/GenBank/DDBJ whole genome shotgun (WGS) entry which is preliminary data.</text>
</comment>
<dbReference type="InterPro" id="IPR039800">
    <property type="entry name" value="MICU1/2/3"/>
</dbReference>
<dbReference type="PANTHER" id="PTHR12294">
    <property type="entry name" value="EF HAND DOMAIN FAMILY A1,A2-RELATED"/>
    <property type="match status" value="1"/>
</dbReference>
<dbReference type="Proteomes" id="UP000225706">
    <property type="component" value="Unassembled WGS sequence"/>
</dbReference>
<keyword evidence="8" id="KW-1185">Reference proteome</keyword>
<evidence type="ECO:0000256" key="3">
    <source>
        <dbReference type="ARBA" id="ARBA00022737"/>
    </source>
</evidence>
<dbReference type="GO" id="GO:0005509">
    <property type="term" value="F:calcium ion binding"/>
    <property type="evidence" value="ECO:0007669"/>
    <property type="project" value="InterPro"/>
</dbReference>
<gene>
    <name evidence="7" type="primary">micu1</name>
    <name evidence="7" type="ORF">AWC38_SpisGene1560</name>
</gene>
<feature type="transmembrane region" description="Helical" evidence="6">
    <location>
        <begin position="73"/>
        <end position="92"/>
    </location>
</feature>
<accession>A0A2B4SUI2</accession>
<keyword evidence="4 6" id="KW-0472">Membrane</keyword>